<dbReference type="Proteomes" id="UP000199622">
    <property type="component" value="Unassembled WGS sequence"/>
</dbReference>
<keyword evidence="3" id="KW-1185">Reference proteome</keyword>
<gene>
    <name evidence="2" type="ORF">SAMN04489727_7799</name>
</gene>
<dbReference type="STRING" id="208445.SAMN04489727_7799"/>
<dbReference type="PROSITE" id="PS51257">
    <property type="entry name" value="PROKAR_LIPOPROTEIN"/>
    <property type="match status" value="1"/>
</dbReference>
<proteinExistence type="predicted"/>
<accession>A0A1H5AIF7</accession>
<feature type="signal peptide" evidence="1">
    <location>
        <begin position="1"/>
        <end position="28"/>
    </location>
</feature>
<evidence type="ECO:0000313" key="2">
    <source>
        <dbReference type="EMBL" id="SED42032.1"/>
    </source>
</evidence>
<dbReference type="AlphaFoldDB" id="A0A1H5AIF7"/>
<protein>
    <recommendedName>
        <fullName evidence="4">Secreted protein</fullName>
    </recommendedName>
</protein>
<evidence type="ECO:0008006" key="4">
    <source>
        <dbReference type="Google" id="ProtNLM"/>
    </source>
</evidence>
<organism evidence="2 3">
    <name type="scientific">Amycolatopsis tolypomycina</name>
    <dbReference type="NCBI Taxonomy" id="208445"/>
    <lineage>
        <taxon>Bacteria</taxon>
        <taxon>Bacillati</taxon>
        <taxon>Actinomycetota</taxon>
        <taxon>Actinomycetes</taxon>
        <taxon>Pseudonocardiales</taxon>
        <taxon>Pseudonocardiaceae</taxon>
        <taxon>Amycolatopsis</taxon>
    </lineage>
</organism>
<dbReference type="OrthoDB" id="3692308at2"/>
<reference evidence="3" key="1">
    <citation type="submission" date="2016-10" db="EMBL/GenBank/DDBJ databases">
        <authorList>
            <person name="Varghese N."/>
            <person name="Submissions S."/>
        </authorList>
    </citation>
    <scope>NUCLEOTIDE SEQUENCE [LARGE SCALE GENOMIC DNA]</scope>
    <source>
        <strain evidence="3">DSM 44544</strain>
    </source>
</reference>
<evidence type="ECO:0000256" key="1">
    <source>
        <dbReference type="SAM" id="SignalP"/>
    </source>
</evidence>
<evidence type="ECO:0000313" key="3">
    <source>
        <dbReference type="Proteomes" id="UP000199622"/>
    </source>
</evidence>
<sequence>MRAKFLRAALPAVVAVTACVVFPQVASAGGKSADCSTPSCELGADIQGTTTFHVDFDVHGSGEARWTVSGPRGYVCTDRFRAEDPPRSVTCVNYPTGHYTAKVEGPQGPSNIGLRW</sequence>
<dbReference type="EMBL" id="FNSO01000004">
    <property type="protein sequence ID" value="SED42032.1"/>
    <property type="molecule type" value="Genomic_DNA"/>
</dbReference>
<dbReference type="RefSeq" id="WP_091316857.1">
    <property type="nucleotide sequence ID" value="NZ_FNSO01000004.1"/>
</dbReference>
<keyword evidence="1" id="KW-0732">Signal</keyword>
<feature type="chain" id="PRO_5011622202" description="Secreted protein" evidence="1">
    <location>
        <begin position="29"/>
        <end position="116"/>
    </location>
</feature>
<name>A0A1H5AIF7_9PSEU</name>